<dbReference type="Gene3D" id="3.30.70.270">
    <property type="match status" value="1"/>
</dbReference>
<dbReference type="NCBIfam" id="TIGR00254">
    <property type="entry name" value="GGDEF"/>
    <property type="match status" value="1"/>
</dbReference>
<reference evidence="12" key="1">
    <citation type="submission" date="2016-10" db="EMBL/GenBank/DDBJ databases">
        <authorList>
            <person name="Varghese N."/>
            <person name="Submissions S."/>
        </authorList>
    </citation>
    <scope>NUCLEOTIDE SEQUENCE [LARGE SCALE GENOMIC DNA]</scope>
    <source>
        <strain evidence="12">JCM 14963</strain>
    </source>
</reference>
<dbReference type="Pfam" id="PF01627">
    <property type="entry name" value="Hpt"/>
    <property type="match status" value="1"/>
</dbReference>
<dbReference type="STRING" id="472181.SAMN05216271_2357"/>
<evidence type="ECO:0000256" key="3">
    <source>
        <dbReference type="ARBA" id="ARBA00012528"/>
    </source>
</evidence>
<dbReference type="SUPFAM" id="SSF47226">
    <property type="entry name" value="Histidine-containing phosphotransfer domain, HPT domain"/>
    <property type="match status" value="1"/>
</dbReference>
<evidence type="ECO:0000256" key="6">
    <source>
        <dbReference type="PROSITE-ProRule" id="PRU00110"/>
    </source>
</evidence>
<evidence type="ECO:0000259" key="9">
    <source>
        <dbReference type="PROSITE" id="PS50887"/>
    </source>
</evidence>
<dbReference type="EC" id="2.7.7.65" evidence="3"/>
<dbReference type="PANTHER" id="PTHR45138">
    <property type="entry name" value="REGULATORY COMPONENTS OF SENSORY TRANSDUCTION SYSTEM"/>
    <property type="match status" value="1"/>
</dbReference>
<protein>
    <recommendedName>
        <fullName evidence="3">diguanylate cyclase</fullName>
        <ecNumber evidence="3">2.7.7.65</ecNumber>
    </recommendedName>
</protein>
<dbReference type="CDD" id="cd00156">
    <property type="entry name" value="REC"/>
    <property type="match status" value="1"/>
</dbReference>
<dbReference type="OrthoDB" id="9812260at2"/>
<dbReference type="GO" id="GO:0005886">
    <property type="term" value="C:plasma membrane"/>
    <property type="evidence" value="ECO:0007669"/>
    <property type="project" value="UniProtKB-SubCell"/>
</dbReference>
<dbReference type="GO" id="GO:0043709">
    <property type="term" value="P:cell adhesion involved in single-species biofilm formation"/>
    <property type="evidence" value="ECO:0007669"/>
    <property type="project" value="TreeGrafter"/>
</dbReference>
<keyword evidence="7" id="KW-0597">Phosphoprotein</keyword>
<evidence type="ECO:0000256" key="4">
    <source>
        <dbReference type="ARBA" id="ARBA00023012"/>
    </source>
</evidence>
<dbReference type="GO" id="GO:1902201">
    <property type="term" value="P:negative regulation of bacterial-type flagellum-dependent cell motility"/>
    <property type="evidence" value="ECO:0007669"/>
    <property type="project" value="TreeGrafter"/>
</dbReference>
<comment type="cofactor">
    <cofactor evidence="1">
        <name>Mg(2+)</name>
        <dbReference type="ChEBI" id="CHEBI:18420"/>
    </cofactor>
</comment>
<dbReference type="CDD" id="cd00088">
    <property type="entry name" value="HPT"/>
    <property type="match status" value="1"/>
</dbReference>
<dbReference type="SMART" id="SM00267">
    <property type="entry name" value="GGDEF"/>
    <property type="match status" value="1"/>
</dbReference>
<feature type="modified residue" description="Phosphohistidine" evidence="6">
    <location>
        <position position="55"/>
    </location>
</feature>
<evidence type="ECO:0000313" key="12">
    <source>
        <dbReference type="Proteomes" id="UP000243413"/>
    </source>
</evidence>
<dbReference type="RefSeq" id="WP_092286864.1">
    <property type="nucleotide sequence ID" value="NZ_LT629763.1"/>
</dbReference>
<comment type="subcellular location">
    <subcellularLocation>
        <location evidence="2">Cell inner membrane</location>
    </subcellularLocation>
</comment>
<feature type="modified residue" description="4-aspartylphosphate" evidence="7">
    <location>
        <position position="180"/>
    </location>
</feature>
<feature type="domain" description="Response regulatory" evidence="8">
    <location>
        <begin position="254"/>
        <end position="370"/>
    </location>
</feature>
<dbReference type="GO" id="GO:0004672">
    <property type="term" value="F:protein kinase activity"/>
    <property type="evidence" value="ECO:0007669"/>
    <property type="project" value="UniProtKB-ARBA"/>
</dbReference>
<dbReference type="PROSITE" id="PS50110">
    <property type="entry name" value="RESPONSE_REGULATORY"/>
    <property type="match status" value="2"/>
</dbReference>
<dbReference type="Pfam" id="PF00072">
    <property type="entry name" value="Response_reg"/>
    <property type="match status" value="1"/>
</dbReference>
<dbReference type="InterPro" id="IPR036641">
    <property type="entry name" value="HPT_dom_sf"/>
</dbReference>
<name>A0A1H1TTI9_9GAMM</name>
<dbReference type="Gene3D" id="3.40.50.2300">
    <property type="match status" value="2"/>
</dbReference>
<dbReference type="AlphaFoldDB" id="A0A1H1TTI9"/>
<dbReference type="SUPFAM" id="SSF52172">
    <property type="entry name" value="CheY-like"/>
    <property type="match status" value="2"/>
</dbReference>
<dbReference type="EMBL" id="LT629763">
    <property type="protein sequence ID" value="SDS63522.1"/>
    <property type="molecule type" value="Genomic_DNA"/>
</dbReference>
<evidence type="ECO:0000259" key="10">
    <source>
        <dbReference type="PROSITE" id="PS50894"/>
    </source>
</evidence>
<organism evidence="11 12">
    <name type="scientific">Halopseudomonas sabulinigri</name>
    <dbReference type="NCBI Taxonomy" id="472181"/>
    <lineage>
        <taxon>Bacteria</taxon>
        <taxon>Pseudomonadati</taxon>
        <taxon>Pseudomonadota</taxon>
        <taxon>Gammaproteobacteria</taxon>
        <taxon>Pseudomonadales</taxon>
        <taxon>Pseudomonadaceae</taxon>
        <taxon>Halopseudomonas</taxon>
    </lineage>
</organism>
<feature type="domain" description="Response regulatory" evidence="8">
    <location>
        <begin position="133"/>
        <end position="245"/>
    </location>
</feature>
<dbReference type="FunFam" id="3.30.70.270:FF:000001">
    <property type="entry name" value="Diguanylate cyclase domain protein"/>
    <property type="match status" value="1"/>
</dbReference>
<evidence type="ECO:0000313" key="11">
    <source>
        <dbReference type="EMBL" id="SDS63522.1"/>
    </source>
</evidence>
<evidence type="ECO:0000256" key="2">
    <source>
        <dbReference type="ARBA" id="ARBA00004533"/>
    </source>
</evidence>
<comment type="catalytic activity">
    <reaction evidence="5">
        <text>2 GTP = 3',3'-c-di-GMP + 2 diphosphate</text>
        <dbReference type="Rhea" id="RHEA:24898"/>
        <dbReference type="ChEBI" id="CHEBI:33019"/>
        <dbReference type="ChEBI" id="CHEBI:37565"/>
        <dbReference type="ChEBI" id="CHEBI:58805"/>
        <dbReference type="EC" id="2.7.7.65"/>
    </reaction>
</comment>
<dbReference type="InterPro" id="IPR000160">
    <property type="entry name" value="GGDEF_dom"/>
</dbReference>
<dbReference type="InterPro" id="IPR029787">
    <property type="entry name" value="Nucleotide_cyclase"/>
</dbReference>
<feature type="domain" description="HPt" evidence="10">
    <location>
        <begin position="14"/>
        <end position="111"/>
    </location>
</feature>
<dbReference type="InterPro" id="IPR001789">
    <property type="entry name" value="Sig_transdc_resp-reg_receiver"/>
</dbReference>
<dbReference type="CDD" id="cd01949">
    <property type="entry name" value="GGDEF"/>
    <property type="match status" value="1"/>
</dbReference>
<dbReference type="Pfam" id="PF00990">
    <property type="entry name" value="GGDEF"/>
    <property type="match status" value="1"/>
</dbReference>
<dbReference type="InterPro" id="IPR043128">
    <property type="entry name" value="Rev_trsase/Diguanyl_cyclase"/>
</dbReference>
<evidence type="ECO:0000256" key="5">
    <source>
        <dbReference type="ARBA" id="ARBA00034247"/>
    </source>
</evidence>
<evidence type="ECO:0000256" key="7">
    <source>
        <dbReference type="PROSITE-ProRule" id="PRU00169"/>
    </source>
</evidence>
<dbReference type="InterPro" id="IPR008207">
    <property type="entry name" value="Sig_transdc_His_kin_Hpt_dom"/>
</dbReference>
<dbReference type="SMART" id="SM00448">
    <property type="entry name" value="REC"/>
    <property type="match status" value="1"/>
</dbReference>
<dbReference type="PANTHER" id="PTHR45138:SF9">
    <property type="entry name" value="DIGUANYLATE CYCLASE DGCM-RELATED"/>
    <property type="match status" value="1"/>
</dbReference>
<evidence type="ECO:0000259" key="8">
    <source>
        <dbReference type="PROSITE" id="PS50110"/>
    </source>
</evidence>
<dbReference type="GO" id="GO:0052621">
    <property type="term" value="F:diguanylate cyclase activity"/>
    <property type="evidence" value="ECO:0007669"/>
    <property type="project" value="UniProtKB-EC"/>
</dbReference>
<dbReference type="PROSITE" id="PS50887">
    <property type="entry name" value="GGDEF"/>
    <property type="match status" value="1"/>
</dbReference>
<keyword evidence="4" id="KW-0902">Two-component regulatory system</keyword>
<dbReference type="SUPFAM" id="SSF55073">
    <property type="entry name" value="Nucleotide cyclase"/>
    <property type="match status" value="1"/>
</dbReference>
<gene>
    <name evidence="11" type="ORF">SAMN05216271_2357</name>
</gene>
<dbReference type="InterPro" id="IPR011006">
    <property type="entry name" value="CheY-like_superfamily"/>
</dbReference>
<accession>A0A1H1TTI9</accession>
<feature type="domain" description="GGDEF" evidence="9">
    <location>
        <begin position="410"/>
        <end position="543"/>
    </location>
</feature>
<dbReference type="PROSITE" id="PS50894">
    <property type="entry name" value="HPT"/>
    <property type="match status" value="1"/>
</dbReference>
<evidence type="ECO:0000256" key="1">
    <source>
        <dbReference type="ARBA" id="ARBA00001946"/>
    </source>
</evidence>
<feature type="modified residue" description="4-aspartylphosphate" evidence="7">
    <location>
        <position position="303"/>
    </location>
</feature>
<dbReference type="GO" id="GO:0000160">
    <property type="term" value="P:phosphorelay signal transduction system"/>
    <property type="evidence" value="ECO:0007669"/>
    <property type="project" value="UniProtKB-KW"/>
</dbReference>
<sequence length="548" mass="61288">MTKQDLMDSQLAALEARFRERLRSELADMKALADQLQHTANPGAPVLQDLRDRLHKLAGSAGTFGYTDLGSRCRELEQQAQYELEREHYDHKALDALAIATQHLHMLLQRSTPAAQQPQTLSTAARQTAGGRHIGLLIEEQPLAQQMSKTLTSFGYQISLFRHQQELANASPPLDALIVDTSPRGHNMLLQAPFAERDGQAPPLLVISSQDDFISRLQAVRAGACGFFTKPVDLPSLESRLERSFNNHQGGPFRVLIVDDDTELAARYQLVLGNNGMLVDTASDPNLLLEKMHNFLPDVVLMDISMPDYSGPELAQVIRLNDDWLRVPIVYLSAETNAERQMDALLKAGDDFITKPISDSALLTTVYARAQRARMVSEALARDSLTGLLKHADIKEQVDIEIERARRCQQPMAVAMIDIDHFKSVNDQYGHAFGDNVIRALSNLLRQRLRKVDRLGRYGGEEFVAVLPNCNTTDAWLILEEIREAFNALQFSTDEHTFCCSFSAGISGCEEPEWDCDELLDQADRQLYRAKHAGRNRICSTSRDAADD</sequence>
<dbReference type="InterPro" id="IPR050469">
    <property type="entry name" value="Diguanylate_Cyclase"/>
</dbReference>
<proteinExistence type="predicted"/>
<dbReference type="Proteomes" id="UP000243413">
    <property type="component" value="Chromosome I"/>
</dbReference>
<dbReference type="Gene3D" id="1.20.120.160">
    <property type="entry name" value="HPT domain"/>
    <property type="match status" value="1"/>
</dbReference>